<accession>A0ABV5GPK9</accession>
<keyword evidence="2" id="KW-1185">Reference proteome</keyword>
<dbReference type="RefSeq" id="WP_236453839.1">
    <property type="nucleotide sequence ID" value="NZ_CBCSGE010000047.1"/>
</dbReference>
<evidence type="ECO:0008006" key="3">
    <source>
        <dbReference type="Google" id="ProtNLM"/>
    </source>
</evidence>
<name>A0ABV5GPK9_9FLAO</name>
<dbReference type="EMBL" id="JBHMEY010000026">
    <property type="protein sequence ID" value="MFB9096916.1"/>
    <property type="molecule type" value="Genomic_DNA"/>
</dbReference>
<sequence>MAILNRAQFRVVLNGASACVITSDEVKITVTLGTKSFESSNIKVYHNLSTGIFVLMYKKMLNLQFMI</sequence>
<gene>
    <name evidence="1" type="ORF">ACFFVF_10340</name>
</gene>
<comment type="caution">
    <text evidence="1">The sequence shown here is derived from an EMBL/GenBank/DDBJ whole genome shotgun (WGS) entry which is preliminary data.</text>
</comment>
<evidence type="ECO:0000313" key="1">
    <source>
        <dbReference type="EMBL" id="MFB9096916.1"/>
    </source>
</evidence>
<dbReference type="Proteomes" id="UP001589607">
    <property type="component" value="Unassembled WGS sequence"/>
</dbReference>
<evidence type="ECO:0000313" key="2">
    <source>
        <dbReference type="Proteomes" id="UP001589607"/>
    </source>
</evidence>
<protein>
    <recommendedName>
        <fullName evidence="3">Auto-transporter adhesin head GIN domain-containing protein</fullName>
    </recommendedName>
</protein>
<proteinExistence type="predicted"/>
<reference evidence="1 2" key="1">
    <citation type="submission" date="2024-09" db="EMBL/GenBank/DDBJ databases">
        <authorList>
            <person name="Sun Q."/>
            <person name="Mori K."/>
        </authorList>
    </citation>
    <scope>NUCLEOTIDE SEQUENCE [LARGE SCALE GENOMIC DNA]</scope>
    <source>
        <strain evidence="1 2">CECT 7955</strain>
    </source>
</reference>
<organism evidence="1 2">
    <name type="scientific">Flavobacterium jumunjinense</name>
    <dbReference type="NCBI Taxonomy" id="998845"/>
    <lineage>
        <taxon>Bacteria</taxon>
        <taxon>Pseudomonadati</taxon>
        <taxon>Bacteroidota</taxon>
        <taxon>Flavobacteriia</taxon>
        <taxon>Flavobacteriales</taxon>
        <taxon>Flavobacteriaceae</taxon>
        <taxon>Flavobacterium</taxon>
    </lineage>
</organism>